<evidence type="ECO:0008006" key="3">
    <source>
        <dbReference type="Google" id="ProtNLM"/>
    </source>
</evidence>
<dbReference type="PIRSF" id="PIRSF032209">
    <property type="entry name" value="UCP032209"/>
    <property type="match status" value="1"/>
</dbReference>
<accession>A0ABT9U5P1</accession>
<proteinExistence type="predicted"/>
<dbReference type="InterPro" id="IPR012441">
    <property type="entry name" value="DUF1643"/>
</dbReference>
<sequence length="168" mass="19392">MQITFDFQINEESGAIFDITGQYRYALWRIWDQTAPRITFIMLNPSTANEWENDPTIRRCINFAKDWGFGSLGVVNLFAIRATNPIEIFKVNDPIGMENDHYIIDELEKSDLVILAWGTKGSYLNRDKEVLRLLSSFELYAIDISKEGHPKHPLYLKANATPIKYTNS</sequence>
<gene>
    <name evidence="1" type="ORF">J2T15_004419</name>
</gene>
<evidence type="ECO:0000313" key="2">
    <source>
        <dbReference type="Proteomes" id="UP001229346"/>
    </source>
</evidence>
<dbReference type="Pfam" id="PF07799">
    <property type="entry name" value="DUF1643"/>
    <property type="match status" value="1"/>
</dbReference>
<comment type="caution">
    <text evidence="1">The sequence shown here is derived from an EMBL/GenBank/DDBJ whole genome shotgun (WGS) entry which is preliminary data.</text>
</comment>
<dbReference type="EMBL" id="JAUSSU010000009">
    <property type="protein sequence ID" value="MDQ0114962.1"/>
    <property type="molecule type" value="Genomic_DNA"/>
</dbReference>
<evidence type="ECO:0000313" key="1">
    <source>
        <dbReference type="EMBL" id="MDQ0114962.1"/>
    </source>
</evidence>
<keyword evidence="2" id="KW-1185">Reference proteome</keyword>
<name>A0ABT9U5P1_PAEHA</name>
<organism evidence="1 2">
    <name type="scientific">Paenibacillus harenae</name>
    <dbReference type="NCBI Taxonomy" id="306543"/>
    <lineage>
        <taxon>Bacteria</taxon>
        <taxon>Bacillati</taxon>
        <taxon>Bacillota</taxon>
        <taxon>Bacilli</taxon>
        <taxon>Bacillales</taxon>
        <taxon>Paenibacillaceae</taxon>
        <taxon>Paenibacillus</taxon>
    </lineage>
</organism>
<dbReference type="RefSeq" id="WP_307206346.1">
    <property type="nucleotide sequence ID" value="NZ_JAUSSU010000009.1"/>
</dbReference>
<reference evidence="1 2" key="1">
    <citation type="submission" date="2023-07" db="EMBL/GenBank/DDBJ databases">
        <title>Sorghum-associated microbial communities from plants grown in Nebraska, USA.</title>
        <authorList>
            <person name="Schachtman D."/>
        </authorList>
    </citation>
    <scope>NUCLEOTIDE SEQUENCE [LARGE SCALE GENOMIC DNA]</scope>
    <source>
        <strain evidence="1 2">CC482</strain>
    </source>
</reference>
<dbReference type="Proteomes" id="UP001229346">
    <property type="component" value="Unassembled WGS sequence"/>
</dbReference>
<protein>
    <recommendedName>
        <fullName evidence="3">DUF1643 domain-containing protein</fullName>
    </recommendedName>
</protein>
<dbReference type="InterPro" id="IPR016992">
    <property type="entry name" value="UCP032209"/>
</dbReference>